<name>A0AA41YRI8_9HYPH</name>
<organism evidence="1 2">
    <name type="scientific">Lichenifustis flavocetrariae</name>
    <dbReference type="NCBI Taxonomy" id="2949735"/>
    <lineage>
        <taxon>Bacteria</taxon>
        <taxon>Pseudomonadati</taxon>
        <taxon>Pseudomonadota</taxon>
        <taxon>Alphaproteobacteria</taxon>
        <taxon>Hyphomicrobiales</taxon>
        <taxon>Lichenihabitantaceae</taxon>
        <taxon>Lichenifustis</taxon>
    </lineage>
</organism>
<gene>
    <name evidence="1" type="ORF">M8523_02290</name>
</gene>
<dbReference type="InterPro" id="IPR038293">
    <property type="entry name" value="ATPase_inh_sub_z_sf"/>
</dbReference>
<comment type="caution">
    <text evidence="1">The sequence shown here is derived from an EMBL/GenBank/DDBJ whole genome shotgun (WGS) entry which is preliminary data.</text>
</comment>
<dbReference type="Proteomes" id="UP001165667">
    <property type="component" value="Unassembled WGS sequence"/>
</dbReference>
<dbReference type="EMBL" id="JAMOIM010000001">
    <property type="protein sequence ID" value="MCW6506849.1"/>
    <property type="molecule type" value="Genomic_DNA"/>
</dbReference>
<evidence type="ECO:0000313" key="2">
    <source>
        <dbReference type="Proteomes" id="UP001165667"/>
    </source>
</evidence>
<evidence type="ECO:0000313" key="1">
    <source>
        <dbReference type="EMBL" id="MCW6506849.1"/>
    </source>
</evidence>
<keyword evidence="2" id="KW-1185">Reference proteome</keyword>
<dbReference type="RefSeq" id="WP_282583191.1">
    <property type="nucleotide sequence ID" value="NZ_JAMOIM010000001.1"/>
</dbReference>
<dbReference type="Gene3D" id="1.10.790.20">
    <property type="entry name" value="Domain of unknown function DUF1476"/>
    <property type="match status" value="1"/>
</dbReference>
<dbReference type="PIRSF" id="PIRSF031780">
    <property type="entry name" value="UCP031780"/>
    <property type="match status" value="1"/>
</dbReference>
<dbReference type="AlphaFoldDB" id="A0AA41YRI8"/>
<dbReference type="InterPro" id="IPR009945">
    <property type="entry name" value="ATPase_inh_sub_z"/>
</dbReference>
<sequence>MSFLARRQQAFETMFVHEEAMRFRVRARRNKALAKWAAEMMKLSEVDANSYLETIIAVAVEAGMDEAVVKRVGTDLAMVGFAISYEQVRAQMDLFTTEAERSFS</sequence>
<proteinExistence type="predicted"/>
<reference evidence="1" key="1">
    <citation type="submission" date="2022-05" db="EMBL/GenBank/DDBJ databases">
        <authorList>
            <person name="Pankratov T."/>
        </authorList>
    </citation>
    <scope>NUCLEOTIDE SEQUENCE</scope>
    <source>
        <strain evidence="1">BP6-180914</strain>
    </source>
</reference>
<protein>
    <submittedName>
        <fullName evidence="1">DUF1476 domain-containing protein</fullName>
    </submittedName>
</protein>
<dbReference type="Pfam" id="PF07345">
    <property type="entry name" value="ATPaseInh_sub_z"/>
    <property type="match status" value="1"/>
</dbReference>
<accession>A0AA41YRI8</accession>